<organism evidence="2 3">
    <name type="scientific">Aquamicrobium defluvii</name>
    <dbReference type="NCBI Taxonomy" id="69279"/>
    <lineage>
        <taxon>Bacteria</taxon>
        <taxon>Pseudomonadati</taxon>
        <taxon>Pseudomonadota</taxon>
        <taxon>Alphaproteobacteria</taxon>
        <taxon>Hyphomicrobiales</taxon>
        <taxon>Phyllobacteriaceae</taxon>
        <taxon>Aquamicrobium</taxon>
    </lineage>
</organism>
<protein>
    <submittedName>
        <fullName evidence="2">Uncharacterized protein</fullName>
    </submittedName>
</protein>
<comment type="caution">
    <text evidence="2">The sequence shown here is derived from an EMBL/GenBank/DDBJ whole genome shotgun (WGS) entry which is preliminary data.</text>
</comment>
<dbReference type="AlphaFoldDB" id="A0A4R6Y5K9"/>
<sequence>MGSLRADRSPLDAARFATAKMATGPVLPNQPRNKASNNCQRTNPSRSPRLGGVGVPASFVMATMAFCDSPSIS</sequence>
<evidence type="ECO:0000313" key="2">
    <source>
        <dbReference type="EMBL" id="TDR28853.1"/>
    </source>
</evidence>
<keyword evidence="3" id="KW-1185">Reference proteome</keyword>
<accession>A0A4R6Y5K9</accession>
<proteinExistence type="predicted"/>
<feature type="region of interest" description="Disordered" evidence="1">
    <location>
        <begin position="23"/>
        <end position="52"/>
    </location>
</feature>
<dbReference type="EMBL" id="SNZF01000057">
    <property type="protein sequence ID" value="TDR28853.1"/>
    <property type="molecule type" value="Genomic_DNA"/>
</dbReference>
<dbReference type="Proteomes" id="UP000294958">
    <property type="component" value="Unassembled WGS sequence"/>
</dbReference>
<evidence type="ECO:0000313" key="3">
    <source>
        <dbReference type="Proteomes" id="UP000294958"/>
    </source>
</evidence>
<evidence type="ECO:0000256" key="1">
    <source>
        <dbReference type="SAM" id="MobiDB-lite"/>
    </source>
</evidence>
<name>A0A4R6Y5K9_9HYPH</name>
<feature type="compositionally biased region" description="Polar residues" evidence="1">
    <location>
        <begin position="30"/>
        <end position="46"/>
    </location>
</feature>
<reference evidence="2 3" key="1">
    <citation type="submission" date="2019-03" db="EMBL/GenBank/DDBJ databases">
        <title>Genomic Encyclopedia of Type Strains, Phase IV (KMG-IV): sequencing the most valuable type-strain genomes for metagenomic binning, comparative biology and taxonomic classification.</title>
        <authorList>
            <person name="Goeker M."/>
        </authorList>
    </citation>
    <scope>NUCLEOTIDE SEQUENCE [LARGE SCALE GENOMIC DNA]</scope>
    <source>
        <strain evidence="2 3">DSM 11603</strain>
    </source>
</reference>
<gene>
    <name evidence="2" type="ORF">DES43_1573</name>
</gene>